<proteinExistence type="predicted"/>
<dbReference type="Proteomes" id="UP001431783">
    <property type="component" value="Unassembled WGS sequence"/>
</dbReference>
<accession>A0AAW1U8W2</accession>
<keyword evidence="3" id="KW-1185">Reference proteome</keyword>
<name>A0AAW1U8W2_9CUCU</name>
<feature type="region of interest" description="Disordered" evidence="1">
    <location>
        <begin position="262"/>
        <end position="285"/>
    </location>
</feature>
<organism evidence="2 3">
    <name type="scientific">Henosepilachna vigintioctopunctata</name>
    <dbReference type="NCBI Taxonomy" id="420089"/>
    <lineage>
        <taxon>Eukaryota</taxon>
        <taxon>Metazoa</taxon>
        <taxon>Ecdysozoa</taxon>
        <taxon>Arthropoda</taxon>
        <taxon>Hexapoda</taxon>
        <taxon>Insecta</taxon>
        <taxon>Pterygota</taxon>
        <taxon>Neoptera</taxon>
        <taxon>Endopterygota</taxon>
        <taxon>Coleoptera</taxon>
        <taxon>Polyphaga</taxon>
        <taxon>Cucujiformia</taxon>
        <taxon>Coccinelloidea</taxon>
        <taxon>Coccinellidae</taxon>
        <taxon>Epilachninae</taxon>
        <taxon>Epilachnini</taxon>
        <taxon>Henosepilachna</taxon>
    </lineage>
</organism>
<evidence type="ECO:0000313" key="3">
    <source>
        <dbReference type="Proteomes" id="UP001431783"/>
    </source>
</evidence>
<gene>
    <name evidence="2" type="ORF">WA026_012797</name>
</gene>
<comment type="caution">
    <text evidence="2">The sequence shown here is derived from an EMBL/GenBank/DDBJ whole genome shotgun (WGS) entry which is preliminary data.</text>
</comment>
<dbReference type="EMBL" id="JARQZJ010000036">
    <property type="protein sequence ID" value="KAK9876485.1"/>
    <property type="molecule type" value="Genomic_DNA"/>
</dbReference>
<evidence type="ECO:0000256" key="1">
    <source>
        <dbReference type="SAM" id="MobiDB-lite"/>
    </source>
</evidence>
<reference evidence="2 3" key="1">
    <citation type="submission" date="2023-03" db="EMBL/GenBank/DDBJ databases">
        <title>Genome insight into feeding habits of ladybird beetles.</title>
        <authorList>
            <person name="Li H.-S."/>
            <person name="Huang Y.-H."/>
            <person name="Pang H."/>
        </authorList>
    </citation>
    <scope>NUCLEOTIDE SEQUENCE [LARGE SCALE GENOMIC DNA]</scope>
    <source>
        <strain evidence="2">SYSU_2023b</strain>
        <tissue evidence="2">Whole body</tissue>
    </source>
</reference>
<dbReference type="AlphaFoldDB" id="A0AAW1U8W2"/>
<protein>
    <submittedName>
        <fullName evidence="2">Uncharacterized protein</fullName>
    </submittedName>
</protein>
<sequence length="378" mass="41753">METSFGPDCTSKLCNIAGNQLIDVSRPTSDGGVAMYIQQSNMFRQYYKTSIFDLGLRQLRFILRDGNARCEDISVDQFNELRTNSKLMNWFCGACSDVDAIGENSVTEDMNNVNGLQEVSVNTVTNITKSELKIIIYEAVRKASGILVNEILSFREIIFSINDRLSKLTDELNTKNENITPCMNGTYVEKSVTETCDLQRLTGLRATGDVGVLDDPRSLAPVSPDVPERKIEVGIGDGCDGPINGESSVSSLERKVRNKDGVPKVGVDVSGRPVPLPNLNRSVSRENRSRSTLLVGTSRSNRLRIAPKRALSYLPVSRLHPSIIVEDVLEFVGQSISDVTCDKINSKQPNVYSSFKIALPSEHFQEVMCPSHCPKVLQ</sequence>
<evidence type="ECO:0000313" key="2">
    <source>
        <dbReference type="EMBL" id="KAK9876485.1"/>
    </source>
</evidence>